<dbReference type="STRING" id="243090.RB9792"/>
<evidence type="ECO:0000313" key="3">
    <source>
        <dbReference type="Proteomes" id="UP000001025"/>
    </source>
</evidence>
<dbReference type="AlphaFoldDB" id="Q7UL20"/>
<evidence type="ECO:0000313" key="2">
    <source>
        <dbReference type="EMBL" id="CAD76459.1"/>
    </source>
</evidence>
<dbReference type="EnsemblBacteria" id="CAD76459">
    <property type="protein sequence ID" value="CAD76459"/>
    <property type="gene ID" value="RB9792"/>
</dbReference>
<sequence>MAVRPGSVAVKPRRTPKRLNQSKAHNAAGCDDDRTWSEPDGNVDI</sequence>
<dbReference type="HOGENOM" id="CLU_3204508_0_0_0"/>
<dbReference type="KEGG" id="rba:RB9792"/>
<reference evidence="2 3" key="1">
    <citation type="journal article" date="2003" name="Proc. Natl. Acad. Sci. U.S.A.">
        <title>Complete genome sequence of the marine planctomycete Pirellula sp. strain 1.</title>
        <authorList>
            <person name="Gloeckner F.O."/>
            <person name="Kube M."/>
            <person name="Bauer M."/>
            <person name="Teeling H."/>
            <person name="Lombardot T."/>
            <person name="Ludwig W."/>
            <person name="Gade D."/>
            <person name="Beck A."/>
            <person name="Borzym K."/>
            <person name="Heitmann K."/>
            <person name="Rabus R."/>
            <person name="Schlesner H."/>
            <person name="Amann R."/>
            <person name="Reinhardt R."/>
        </authorList>
    </citation>
    <scope>NUCLEOTIDE SEQUENCE [LARGE SCALE GENOMIC DNA]</scope>
    <source>
        <strain evidence="3">DSM 10527 / NCIMB 13988 / SH1</strain>
    </source>
</reference>
<organism evidence="2 3">
    <name type="scientific">Rhodopirellula baltica (strain DSM 10527 / NCIMB 13988 / SH1)</name>
    <dbReference type="NCBI Taxonomy" id="243090"/>
    <lineage>
        <taxon>Bacteria</taxon>
        <taxon>Pseudomonadati</taxon>
        <taxon>Planctomycetota</taxon>
        <taxon>Planctomycetia</taxon>
        <taxon>Pirellulales</taxon>
        <taxon>Pirellulaceae</taxon>
        <taxon>Rhodopirellula</taxon>
    </lineage>
</organism>
<accession>Q7UL20</accession>
<feature type="region of interest" description="Disordered" evidence="1">
    <location>
        <begin position="1"/>
        <end position="45"/>
    </location>
</feature>
<evidence type="ECO:0000256" key="1">
    <source>
        <dbReference type="SAM" id="MobiDB-lite"/>
    </source>
</evidence>
<keyword evidence="3" id="KW-1185">Reference proteome</keyword>
<dbReference type="InParanoid" id="Q7UL20"/>
<dbReference type="EMBL" id="BX294150">
    <property type="protein sequence ID" value="CAD76459.1"/>
    <property type="molecule type" value="Genomic_DNA"/>
</dbReference>
<gene>
    <name evidence="2" type="ordered locus">RB9792</name>
</gene>
<dbReference type="Proteomes" id="UP000001025">
    <property type="component" value="Chromosome"/>
</dbReference>
<name>Q7UL20_RHOBA</name>
<proteinExistence type="predicted"/>
<protein>
    <submittedName>
        <fullName evidence="2">Uncharacterized protein</fullName>
    </submittedName>
</protein>